<keyword evidence="3" id="KW-1185">Reference proteome</keyword>
<accession>A0A4S4D7V0</accession>
<name>A0A4S4D7V0_CAMSN</name>
<comment type="caution">
    <text evidence="2">The sequence shown here is derived from an EMBL/GenBank/DDBJ whole genome shotgun (WGS) entry which is preliminary data.</text>
</comment>
<protein>
    <submittedName>
        <fullName evidence="2">Uncharacterized protein</fullName>
    </submittedName>
</protein>
<dbReference type="Proteomes" id="UP000306102">
    <property type="component" value="Unassembled WGS sequence"/>
</dbReference>
<evidence type="ECO:0000313" key="2">
    <source>
        <dbReference type="EMBL" id="THF98509.1"/>
    </source>
</evidence>
<sequence length="504" mass="56279">MPKRMLRCEAHLRRLRHFEAWCCRKCSSELRYTNSGVGLGVWLGSRVNADGLGLRVITTLDDIGRSPTSTCDRTLTKLQNNTDVMMPSTEKQCANNWSAMEIETILRVRGCCNADSKKESYCDTSGSLSKNNSLRLTPQQSLRRLGLCSQVATGQHSSPIVFPEKRGKVKASRRGDTSVNSDDLKKAKREEHRIDIGDEQSDLLGYEVFSGKLVLDKRKTNKNDDTQTSTEILNQDAVDAKLTSKALVWGSHVLCLEDVSYNVGIRHFTIHAYTVKKGSCGLSCFMKTGRSRKDFRFLAFTSEEAVQWVTGFADQQCFVNCLPHPLKQASEMVASDFPYELRIKWSDLIPPLQTPNLIRDVEHALMYPAPYPHLTDHHCLSLNFSSLILTGFRLPPTVAIGASITATYYRHFGLSPKWSHISGTLSQISPPGSSFTVLPLLAPFFTHCHLPALHRSRPPDFPTVTSKSPSLRITLSFLLPTPLQPSFPNVPPPPFSLPLPHKSQ</sequence>
<evidence type="ECO:0000313" key="3">
    <source>
        <dbReference type="Proteomes" id="UP000306102"/>
    </source>
</evidence>
<dbReference type="EMBL" id="SDRB02012189">
    <property type="protein sequence ID" value="THF98509.1"/>
    <property type="molecule type" value="Genomic_DNA"/>
</dbReference>
<dbReference type="STRING" id="542762.A0A4S4D7V0"/>
<evidence type="ECO:0000256" key="1">
    <source>
        <dbReference type="SAM" id="MobiDB-lite"/>
    </source>
</evidence>
<gene>
    <name evidence="2" type="ORF">TEA_006004</name>
</gene>
<feature type="region of interest" description="Disordered" evidence="1">
    <location>
        <begin position="166"/>
        <end position="186"/>
    </location>
</feature>
<reference evidence="2 3" key="1">
    <citation type="journal article" date="2018" name="Proc. Natl. Acad. Sci. U.S.A.">
        <title>Draft genome sequence of Camellia sinensis var. sinensis provides insights into the evolution of the tea genome and tea quality.</title>
        <authorList>
            <person name="Wei C."/>
            <person name="Yang H."/>
            <person name="Wang S."/>
            <person name="Zhao J."/>
            <person name="Liu C."/>
            <person name="Gao L."/>
            <person name="Xia E."/>
            <person name="Lu Y."/>
            <person name="Tai Y."/>
            <person name="She G."/>
            <person name="Sun J."/>
            <person name="Cao H."/>
            <person name="Tong W."/>
            <person name="Gao Q."/>
            <person name="Li Y."/>
            <person name="Deng W."/>
            <person name="Jiang X."/>
            <person name="Wang W."/>
            <person name="Chen Q."/>
            <person name="Zhang S."/>
            <person name="Li H."/>
            <person name="Wu J."/>
            <person name="Wang P."/>
            <person name="Li P."/>
            <person name="Shi C."/>
            <person name="Zheng F."/>
            <person name="Jian J."/>
            <person name="Huang B."/>
            <person name="Shan D."/>
            <person name="Shi M."/>
            <person name="Fang C."/>
            <person name="Yue Y."/>
            <person name="Li F."/>
            <person name="Li D."/>
            <person name="Wei S."/>
            <person name="Han B."/>
            <person name="Jiang C."/>
            <person name="Yin Y."/>
            <person name="Xia T."/>
            <person name="Zhang Z."/>
            <person name="Bennetzen J.L."/>
            <person name="Zhao S."/>
            <person name="Wan X."/>
        </authorList>
    </citation>
    <scope>NUCLEOTIDE SEQUENCE [LARGE SCALE GENOMIC DNA]</scope>
    <source>
        <strain evidence="3">cv. Shuchazao</strain>
        <tissue evidence="2">Leaf</tissue>
    </source>
</reference>
<proteinExistence type="predicted"/>
<dbReference type="AlphaFoldDB" id="A0A4S4D7V0"/>
<organism evidence="2 3">
    <name type="scientific">Camellia sinensis var. sinensis</name>
    <name type="common">China tea</name>
    <dbReference type="NCBI Taxonomy" id="542762"/>
    <lineage>
        <taxon>Eukaryota</taxon>
        <taxon>Viridiplantae</taxon>
        <taxon>Streptophyta</taxon>
        <taxon>Embryophyta</taxon>
        <taxon>Tracheophyta</taxon>
        <taxon>Spermatophyta</taxon>
        <taxon>Magnoliopsida</taxon>
        <taxon>eudicotyledons</taxon>
        <taxon>Gunneridae</taxon>
        <taxon>Pentapetalae</taxon>
        <taxon>asterids</taxon>
        <taxon>Ericales</taxon>
        <taxon>Theaceae</taxon>
        <taxon>Camellia</taxon>
    </lineage>
</organism>